<dbReference type="GO" id="GO:0004467">
    <property type="term" value="F:long-chain fatty acid-CoA ligase activity"/>
    <property type="evidence" value="ECO:0007669"/>
    <property type="project" value="TreeGrafter"/>
</dbReference>
<protein>
    <recommendedName>
        <fullName evidence="10">4-coumarate--CoA ligase</fullName>
    </recommendedName>
</protein>
<dbReference type="CDD" id="cd05904">
    <property type="entry name" value="4CL"/>
    <property type="match status" value="1"/>
</dbReference>
<dbReference type="PANTHER" id="PTHR24096">
    <property type="entry name" value="LONG-CHAIN-FATTY-ACID--COA LIGASE"/>
    <property type="match status" value="1"/>
</dbReference>
<dbReference type="Pfam" id="PF00501">
    <property type="entry name" value="AMP-binding"/>
    <property type="match status" value="1"/>
</dbReference>
<dbReference type="Gene3D" id="3.40.50.12780">
    <property type="entry name" value="N-terminal domain of ligase-like"/>
    <property type="match status" value="1"/>
</dbReference>
<evidence type="ECO:0000256" key="5">
    <source>
        <dbReference type="SAM" id="Phobius"/>
    </source>
</evidence>
<keyword evidence="5" id="KW-0472">Membrane</keyword>
<dbReference type="EMBL" id="JAJJMB010008256">
    <property type="protein sequence ID" value="KAI3924898.1"/>
    <property type="molecule type" value="Genomic_DNA"/>
</dbReference>
<evidence type="ECO:0000256" key="2">
    <source>
        <dbReference type="ARBA" id="ARBA00022598"/>
    </source>
</evidence>
<comment type="similarity">
    <text evidence="1">Belongs to the ATP-dependent AMP-binding enzyme family.</text>
</comment>
<evidence type="ECO:0000256" key="1">
    <source>
        <dbReference type="ARBA" id="ARBA00006432"/>
    </source>
</evidence>
<evidence type="ECO:0000256" key="4">
    <source>
        <dbReference type="ARBA" id="ARBA00022840"/>
    </source>
</evidence>
<dbReference type="PROSITE" id="PS00455">
    <property type="entry name" value="AMP_BINDING"/>
    <property type="match status" value="1"/>
</dbReference>
<dbReference type="Pfam" id="PF13193">
    <property type="entry name" value="AMP-binding_C"/>
    <property type="match status" value="1"/>
</dbReference>
<keyword evidence="9" id="KW-1185">Reference proteome</keyword>
<gene>
    <name evidence="8" type="ORF">MKW98_031149</name>
</gene>
<dbReference type="FunFam" id="3.30.300.30:FF:000007">
    <property type="entry name" value="4-coumarate--CoA ligase 2"/>
    <property type="match status" value="1"/>
</dbReference>
<comment type="caution">
    <text evidence="8">The sequence shown here is derived from an EMBL/GenBank/DDBJ whole genome shotgun (WGS) entry which is preliminary data.</text>
</comment>
<dbReference type="Gene3D" id="3.30.300.30">
    <property type="match status" value="1"/>
</dbReference>
<evidence type="ECO:0000313" key="8">
    <source>
        <dbReference type="EMBL" id="KAI3924898.1"/>
    </source>
</evidence>
<keyword evidence="5" id="KW-0812">Transmembrane</keyword>
<keyword evidence="5" id="KW-1133">Transmembrane helix</keyword>
<evidence type="ECO:0000259" key="7">
    <source>
        <dbReference type="Pfam" id="PF13193"/>
    </source>
</evidence>
<dbReference type="InterPro" id="IPR020845">
    <property type="entry name" value="AMP-binding_CS"/>
</dbReference>
<dbReference type="FunFam" id="3.40.50.12780:FF:000003">
    <property type="entry name" value="Long-chain-fatty-acid--CoA ligase FadD"/>
    <property type="match status" value="1"/>
</dbReference>
<dbReference type="SUPFAM" id="SSF56801">
    <property type="entry name" value="Acetyl-CoA synthetase-like"/>
    <property type="match status" value="1"/>
</dbReference>
<dbReference type="PANTHER" id="PTHR24096:SF389">
    <property type="entry name" value="4-COUMARATE--COA LIGASE-LIKE 1"/>
    <property type="match status" value="1"/>
</dbReference>
<dbReference type="InterPro" id="IPR025110">
    <property type="entry name" value="AMP-bd_C"/>
</dbReference>
<keyword evidence="4" id="KW-0067">ATP-binding</keyword>
<feature type="domain" description="AMP-binding enzyme C-terminal" evidence="7">
    <location>
        <begin position="454"/>
        <end position="529"/>
    </location>
</feature>
<dbReference type="InterPro" id="IPR042099">
    <property type="entry name" value="ANL_N_sf"/>
</dbReference>
<sequence length="553" mass="60696">MMAADEEEQYIFRSKYPAVKVPDDMTLPEFVLQGAELYADKVAVVETMTGKEYMYGQVTRDVRRFATALKSLGFRKGGVVVVVLPNVAEYVIIALGIMSAGGVFSGANPLNHESEIRKQVEDSEAKIIVTNGSSYEKVKGLGLPVIVLGEEKIESTIWWDDLLEAADRYDGNKTMNTTETINPRTDLCALPFSSGTTGKSKGVMLTHRNLIANLSSTLFSVGPDMVGQFVTLGLMPFFHIYGITGICFATLKNKGKVVVMGRFGLRLFLNALITHEITFAPIVPPIILELVKNPVVKEFDLTKLKLRAVMTAAAPLAPELLSAFEAKFPDVQVQEAYGLTEHSCITLSHGDPERGHETAKKNSVGFILPNLEIKFIDPSGKSLPKNTHGEVCVRSDCVMLGYFKNKEETERAIDAKGWLHTGDIGYIDDDGDVFIVDRIKEMIKVKGFQVAPAELEAILLSHPSVEDAAVVPLADEEAGEIPVACVVMSQNSTETEADVMDYVASNVATYKRVRALHFVDSIPKSPSGKIMRRFLREELEKKINSSSSPAQQQ</sequence>
<reference evidence="8" key="1">
    <citation type="submission" date="2022-04" db="EMBL/GenBank/DDBJ databases">
        <title>A functionally conserved STORR gene fusion in Papaver species that diverged 16.8 million years ago.</title>
        <authorList>
            <person name="Catania T."/>
        </authorList>
    </citation>
    <scope>NUCLEOTIDE SEQUENCE</scope>
    <source>
        <strain evidence="8">S-188037</strain>
    </source>
</reference>
<dbReference type="GO" id="GO:0046949">
    <property type="term" value="P:fatty-acyl-CoA biosynthetic process"/>
    <property type="evidence" value="ECO:0007669"/>
    <property type="project" value="TreeGrafter"/>
</dbReference>
<organism evidence="8 9">
    <name type="scientific">Papaver atlanticum</name>
    <dbReference type="NCBI Taxonomy" id="357466"/>
    <lineage>
        <taxon>Eukaryota</taxon>
        <taxon>Viridiplantae</taxon>
        <taxon>Streptophyta</taxon>
        <taxon>Embryophyta</taxon>
        <taxon>Tracheophyta</taxon>
        <taxon>Spermatophyta</taxon>
        <taxon>Magnoliopsida</taxon>
        <taxon>Ranunculales</taxon>
        <taxon>Papaveraceae</taxon>
        <taxon>Papaveroideae</taxon>
        <taxon>Papaver</taxon>
    </lineage>
</organism>
<dbReference type="InterPro" id="IPR000873">
    <property type="entry name" value="AMP-dep_synth/lig_dom"/>
</dbReference>
<feature type="transmembrane region" description="Helical" evidence="5">
    <location>
        <begin position="263"/>
        <end position="283"/>
    </location>
</feature>
<name>A0AAD4SW83_9MAGN</name>
<dbReference type="InterPro" id="IPR045851">
    <property type="entry name" value="AMP-bd_C_sf"/>
</dbReference>
<accession>A0AAD4SW83</accession>
<dbReference type="Proteomes" id="UP001202328">
    <property type="component" value="Unassembled WGS sequence"/>
</dbReference>
<dbReference type="AlphaFoldDB" id="A0AAD4SW83"/>
<evidence type="ECO:0000256" key="3">
    <source>
        <dbReference type="ARBA" id="ARBA00022741"/>
    </source>
</evidence>
<evidence type="ECO:0000259" key="6">
    <source>
        <dbReference type="Pfam" id="PF00501"/>
    </source>
</evidence>
<feature type="transmembrane region" description="Helical" evidence="5">
    <location>
        <begin position="79"/>
        <end position="104"/>
    </location>
</feature>
<keyword evidence="2" id="KW-0436">Ligase</keyword>
<keyword evidence="3" id="KW-0547">Nucleotide-binding</keyword>
<proteinExistence type="inferred from homology"/>
<evidence type="ECO:0008006" key="10">
    <source>
        <dbReference type="Google" id="ProtNLM"/>
    </source>
</evidence>
<feature type="transmembrane region" description="Helical" evidence="5">
    <location>
        <begin position="229"/>
        <end position="251"/>
    </location>
</feature>
<evidence type="ECO:0000313" key="9">
    <source>
        <dbReference type="Proteomes" id="UP001202328"/>
    </source>
</evidence>
<feature type="domain" description="AMP-dependent synthetase/ligase" evidence="6">
    <location>
        <begin position="35"/>
        <end position="403"/>
    </location>
</feature>
<dbReference type="GO" id="GO:0005524">
    <property type="term" value="F:ATP binding"/>
    <property type="evidence" value="ECO:0007669"/>
    <property type="project" value="UniProtKB-KW"/>
</dbReference>